<gene>
    <name evidence="1" type="ORF">PCOR1329_LOCUS80190</name>
</gene>
<evidence type="ECO:0000313" key="1">
    <source>
        <dbReference type="EMBL" id="CAK0904036.1"/>
    </source>
</evidence>
<dbReference type="Proteomes" id="UP001189429">
    <property type="component" value="Unassembled WGS sequence"/>
</dbReference>
<comment type="caution">
    <text evidence="1">The sequence shown here is derived from an EMBL/GenBank/DDBJ whole genome shotgun (WGS) entry which is preliminary data.</text>
</comment>
<accession>A0ABN9Y048</accession>
<protein>
    <submittedName>
        <fullName evidence="1">Uncharacterized protein</fullName>
    </submittedName>
</protein>
<sequence>MTALEANPVFPCRDLKTRQPTPLQFSLEKNFIGSAVIQEKVDAGIIEVYIDGMPHSPASALHAAHDC</sequence>
<name>A0ABN9Y048_9DINO</name>
<keyword evidence="2" id="KW-1185">Reference proteome</keyword>
<proteinExistence type="predicted"/>
<organism evidence="1 2">
    <name type="scientific">Prorocentrum cordatum</name>
    <dbReference type="NCBI Taxonomy" id="2364126"/>
    <lineage>
        <taxon>Eukaryota</taxon>
        <taxon>Sar</taxon>
        <taxon>Alveolata</taxon>
        <taxon>Dinophyceae</taxon>
        <taxon>Prorocentrales</taxon>
        <taxon>Prorocentraceae</taxon>
        <taxon>Prorocentrum</taxon>
    </lineage>
</organism>
<reference evidence="1" key="1">
    <citation type="submission" date="2023-10" db="EMBL/GenBank/DDBJ databases">
        <authorList>
            <person name="Chen Y."/>
            <person name="Shah S."/>
            <person name="Dougan E. K."/>
            <person name="Thang M."/>
            <person name="Chan C."/>
        </authorList>
    </citation>
    <scope>NUCLEOTIDE SEQUENCE [LARGE SCALE GENOMIC DNA]</scope>
</reference>
<dbReference type="EMBL" id="CAUYUJ010021337">
    <property type="protein sequence ID" value="CAK0904036.1"/>
    <property type="molecule type" value="Genomic_DNA"/>
</dbReference>
<evidence type="ECO:0000313" key="2">
    <source>
        <dbReference type="Proteomes" id="UP001189429"/>
    </source>
</evidence>